<protein>
    <submittedName>
        <fullName evidence="3">Mycarose O-acyltransferase</fullName>
    </submittedName>
</protein>
<name>A0ABR9L7J6_9PSEU</name>
<evidence type="ECO:0000313" key="4">
    <source>
        <dbReference type="Proteomes" id="UP000656548"/>
    </source>
</evidence>
<accession>A0ABR9L7J6</accession>
<keyword evidence="1" id="KW-1133">Transmembrane helix</keyword>
<evidence type="ECO:0000313" key="3">
    <source>
        <dbReference type="EMBL" id="MBE1576327.1"/>
    </source>
</evidence>
<keyword evidence="1" id="KW-0812">Transmembrane</keyword>
<gene>
    <name evidence="3" type="ORF">H4W30_003374</name>
</gene>
<dbReference type="Proteomes" id="UP000656548">
    <property type="component" value="Unassembled WGS sequence"/>
</dbReference>
<comment type="caution">
    <text evidence="3">The sequence shown here is derived from an EMBL/GenBank/DDBJ whole genome shotgun (WGS) entry which is preliminary data.</text>
</comment>
<feature type="transmembrane region" description="Helical" evidence="1">
    <location>
        <begin position="145"/>
        <end position="167"/>
    </location>
</feature>
<feature type="transmembrane region" description="Helical" evidence="1">
    <location>
        <begin position="21"/>
        <end position="41"/>
    </location>
</feature>
<evidence type="ECO:0000259" key="2">
    <source>
        <dbReference type="Pfam" id="PF01757"/>
    </source>
</evidence>
<dbReference type="InterPro" id="IPR002656">
    <property type="entry name" value="Acyl_transf_3_dom"/>
</dbReference>
<sequence>MDISLSPAAGSGRRAARNAQAARLPSLTGMRFIAALAVFLSHLTLENLFADDGVQKSMTAMFIQGGFTGVGFFFVLSGFVLAWSAREKDTARTFWRRRFFKIYPNHVVTFVAAALLLGFVANETFDIGTAALNLSLLQAWAPVNGGFNIVSWSLSCEVLFYLSFPLLFRYIRRIRPDRLWFWVGVVVALILLVPLAATSLPNEPYLWYAETSVPRFWFVYAFAPVRLLDFVFGILLARVVQEGRRLPLGFGWAAALSLVAYATAPLFPMTYKLTAVTVVPLGLLIAAGAVADRDGKRTFLAGRRMVWLGEVSFAFYMVHWLVLTFGVRWIGDEWGTPAALGVTALLFGVTLVLSWLLYAGVERPVMRRFSTRRRPRFVVYRQDPASAKTAAPAPTVRMEDHG</sequence>
<reference evidence="3 4" key="1">
    <citation type="submission" date="2020-10" db="EMBL/GenBank/DDBJ databases">
        <title>Sequencing the genomes of 1000 actinobacteria strains.</title>
        <authorList>
            <person name="Klenk H.-P."/>
        </authorList>
    </citation>
    <scope>NUCLEOTIDE SEQUENCE [LARGE SCALE GENOMIC DNA]</scope>
    <source>
        <strain evidence="3 4">DSM 46661</strain>
    </source>
</reference>
<feature type="transmembrane region" description="Helical" evidence="1">
    <location>
        <begin position="217"/>
        <end position="237"/>
    </location>
</feature>
<keyword evidence="4" id="KW-1185">Reference proteome</keyword>
<feature type="transmembrane region" description="Helical" evidence="1">
    <location>
        <begin position="61"/>
        <end position="85"/>
    </location>
</feature>
<proteinExistence type="predicted"/>
<keyword evidence="1" id="KW-0472">Membrane</keyword>
<feature type="transmembrane region" description="Helical" evidence="1">
    <location>
        <begin position="179"/>
        <end position="197"/>
    </location>
</feature>
<feature type="transmembrane region" description="Helical" evidence="1">
    <location>
        <begin position="311"/>
        <end position="331"/>
    </location>
</feature>
<dbReference type="RefSeq" id="WP_192743632.1">
    <property type="nucleotide sequence ID" value="NZ_JADBEJ010000004.1"/>
</dbReference>
<feature type="transmembrane region" description="Helical" evidence="1">
    <location>
        <begin position="273"/>
        <end position="291"/>
    </location>
</feature>
<feature type="transmembrane region" description="Helical" evidence="1">
    <location>
        <begin position="249"/>
        <end position="267"/>
    </location>
</feature>
<feature type="domain" description="Acyltransferase 3" evidence="2">
    <location>
        <begin position="26"/>
        <end position="358"/>
    </location>
</feature>
<feature type="transmembrane region" description="Helical" evidence="1">
    <location>
        <begin position="337"/>
        <end position="358"/>
    </location>
</feature>
<feature type="transmembrane region" description="Helical" evidence="1">
    <location>
        <begin position="106"/>
        <end position="125"/>
    </location>
</feature>
<dbReference type="PANTHER" id="PTHR23028">
    <property type="entry name" value="ACETYLTRANSFERASE"/>
    <property type="match status" value="1"/>
</dbReference>
<organism evidence="3 4">
    <name type="scientific">Amycolatopsis roodepoortensis</name>
    <dbReference type="NCBI Taxonomy" id="700274"/>
    <lineage>
        <taxon>Bacteria</taxon>
        <taxon>Bacillati</taxon>
        <taxon>Actinomycetota</taxon>
        <taxon>Actinomycetes</taxon>
        <taxon>Pseudonocardiales</taxon>
        <taxon>Pseudonocardiaceae</taxon>
        <taxon>Amycolatopsis</taxon>
    </lineage>
</organism>
<dbReference type="EMBL" id="JADBEJ010000004">
    <property type="protein sequence ID" value="MBE1576327.1"/>
    <property type="molecule type" value="Genomic_DNA"/>
</dbReference>
<dbReference type="PANTHER" id="PTHR23028:SF53">
    <property type="entry name" value="ACYL_TRANSF_3 DOMAIN-CONTAINING PROTEIN"/>
    <property type="match status" value="1"/>
</dbReference>
<evidence type="ECO:0000256" key="1">
    <source>
        <dbReference type="SAM" id="Phobius"/>
    </source>
</evidence>
<dbReference type="InterPro" id="IPR050879">
    <property type="entry name" value="Acyltransferase_3"/>
</dbReference>
<dbReference type="Pfam" id="PF01757">
    <property type="entry name" value="Acyl_transf_3"/>
    <property type="match status" value="1"/>
</dbReference>